<feature type="signal peptide" evidence="2">
    <location>
        <begin position="1"/>
        <end position="22"/>
    </location>
</feature>
<keyword evidence="2" id="KW-0732">Signal</keyword>
<dbReference type="InterPro" id="IPR056186">
    <property type="entry name" value="PDZ_CPAF-rel"/>
</dbReference>
<feature type="region of interest" description="Disordered" evidence="1">
    <location>
        <begin position="634"/>
        <end position="671"/>
    </location>
</feature>
<evidence type="ECO:0000256" key="2">
    <source>
        <dbReference type="SAM" id="SignalP"/>
    </source>
</evidence>
<organism evidence="5 6">
    <name type="scientific">Bionectria ochroleuca</name>
    <name type="common">Gliocladium roseum</name>
    <dbReference type="NCBI Taxonomy" id="29856"/>
    <lineage>
        <taxon>Eukaryota</taxon>
        <taxon>Fungi</taxon>
        <taxon>Dikarya</taxon>
        <taxon>Ascomycota</taxon>
        <taxon>Pezizomycotina</taxon>
        <taxon>Sordariomycetes</taxon>
        <taxon>Hypocreomycetidae</taxon>
        <taxon>Hypocreales</taxon>
        <taxon>Bionectriaceae</taxon>
        <taxon>Clonostachys</taxon>
    </lineage>
</organism>
<evidence type="ECO:0000259" key="3">
    <source>
        <dbReference type="Pfam" id="PF03572"/>
    </source>
</evidence>
<dbReference type="PANTHER" id="PTHR37049:SF4">
    <property type="entry name" value="RHODANESE DOMAIN-CONTAINING PROTEIN"/>
    <property type="match status" value="1"/>
</dbReference>
<dbReference type="Pfam" id="PF23658">
    <property type="entry name" value="PDZ_CPAF_rel"/>
    <property type="match status" value="1"/>
</dbReference>
<evidence type="ECO:0008006" key="7">
    <source>
        <dbReference type="Google" id="ProtNLM"/>
    </source>
</evidence>
<evidence type="ECO:0000313" key="6">
    <source>
        <dbReference type="Proteomes" id="UP000616885"/>
    </source>
</evidence>
<dbReference type="InterPro" id="IPR029045">
    <property type="entry name" value="ClpP/crotonase-like_dom_sf"/>
</dbReference>
<dbReference type="EMBL" id="JADCTT010000003">
    <property type="protein sequence ID" value="KAF9755614.1"/>
    <property type="molecule type" value="Genomic_DNA"/>
</dbReference>
<dbReference type="AlphaFoldDB" id="A0A8H7NGQ6"/>
<feature type="chain" id="PRO_5034038525" description="Tail specific protease domain-containing protein" evidence="2">
    <location>
        <begin position="23"/>
        <end position="782"/>
    </location>
</feature>
<name>A0A8H7NGQ6_BIOOC</name>
<dbReference type="Proteomes" id="UP000616885">
    <property type="component" value="Unassembled WGS sequence"/>
</dbReference>
<dbReference type="PANTHER" id="PTHR37049">
    <property type="entry name" value="PEPTIDASE S41 FAMILY PROTEIN"/>
    <property type="match status" value="1"/>
</dbReference>
<dbReference type="Pfam" id="PF03572">
    <property type="entry name" value="Peptidase_S41"/>
    <property type="match status" value="1"/>
</dbReference>
<protein>
    <recommendedName>
        <fullName evidence="7">Tail specific protease domain-containing protein</fullName>
    </recommendedName>
</protein>
<evidence type="ECO:0000313" key="5">
    <source>
        <dbReference type="EMBL" id="KAF9755614.1"/>
    </source>
</evidence>
<dbReference type="InterPro" id="IPR052766">
    <property type="entry name" value="S41A_metabolite_peptidase"/>
</dbReference>
<gene>
    <name evidence="5" type="ORF">IM811_011055</name>
</gene>
<dbReference type="GO" id="GO:0008236">
    <property type="term" value="F:serine-type peptidase activity"/>
    <property type="evidence" value="ECO:0007669"/>
    <property type="project" value="InterPro"/>
</dbReference>
<accession>A0A8H7NGQ6</accession>
<comment type="caution">
    <text evidence="5">The sequence shown here is derived from an EMBL/GenBank/DDBJ whole genome shotgun (WGS) entry which is preliminary data.</text>
</comment>
<sequence>MQNKLVLGALTALNLLTPSVRAADEPCLAAAKLQEKAAKGVEVPRPYDAAYLVQFDAETAYKCITSVPFNKDAAVKVLEISKSYFQFHSTLAYLKDPPASYQQESVDVMSKLDEFTTKAKNGEYKNLYEFDLDFYRLAQATHESHFSKDSHVLGLFRWTLDDTIVSVSTDGKALPQVYAASDINNNVNAPSAIVELGGQSVYSYLQGYLKNFTANGLIEPHADFNALMYNTGLEFASWAQSSDASMAPTAFKTTPIYNGKSLKGKFANGSDFEWAYKAGSNANLTLNQYFSGQDIYDLKVVKANSTQSDDSTVETRRRKKRSYNPDVKLVKRADSSDDEVAVPYAAWPTNPIVVQDNFTFGGTVSGYYFDENQLGVLSIPSFDTDENSSETFDLAVASFINQTRSRGAKRIVIDLTGNGGGTLWMGYDTFRHFFPKKVPNLLWRTRAHSALNVLGSVLGWSGAQNTSYEDVPDINYQYGSKPDLTKFSSWKEFYGPRELKNDKFTSAATYDFTDKKLAGELGFYLAGYGDNIPDYDEAFPAENIVLLVDGGCGSTCSSFSTLMKHVANVRTVAVGGIPEYGPMQGVASTRGSMMREWNYFGDAITYIRSVLEAVDESDKEDTYSKIGISSSDVDNLPKALADSPGPSMAPSTCSTPSRRATRTPPPVPLRGIRVPHLLHRRDDPRRQQAVAGCRHYRRRRQQHLRFGLPERRWLQAPHIHHRQSRLRLQRAVVACQLDRRAEREDRRHQLQQHRGLGRLFLQGWPAHGCCGDRCDSLAVMTE</sequence>
<proteinExistence type="predicted"/>
<evidence type="ECO:0000259" key="4">
    <source>
        <dbReference type="Pfam" id="PF23658"/>
    </source>
</evidence>
<feature type="domain" description="Tail specific protease" evidence="3">
    <location>
        <begin position="374"/>
        <end position="569"/>
    </location>
</feature>
<dbReference type="Gene3D" id="3.90.226.10">
    <property type="entry name" value="2-enoyl-CoA Hydratase, Chain A, domain 1"/>
    <property type="match status" value="1"/>
</dbReference>
<dbReference type="GO" id="GO:0006508">
    <property type="term" value="P:proteolysis"/>
    <property type="evidence" value="ECO:0007669"/>
    <property type="project" value="InterPro"/>
</dbReference>
<reference evidence="5" key="1">
    <citation type="submission" date="2020-10" db="EMBL/GenBank/DDBJ databases">
        <title>High-Quality Genome Resource of Clonostachys rosea strain S41 by Oxford Nanopore Long-Read Sequencing.</title>
        <authorList>
            <person name="Wang H."/>
        </authorList>
    </citation>
    <scope>NUCLEOTIDE SEQUENCE</scope>
    <source>
        <strain evidence="5">S41</strain>
    </source>
</reference>
<feature type="domain" description="CPAF-like PDZ" evidence="4">
    <location>
        <begin position="160"/>
        <end position="284"/>
    </location>
</feature>
<evidence type="ECO:0000256" key="1">
    <source>
        <dbReference type="SAM" id="MobiDB-lite"/>
    </source>
</evidence>
<dbReference type="SUPFAM" id="SSF52096">
    <property type="entry name" value="ClpP/crotonase"/>
    <property type="match status" value="1"/>
</dbReference>
<dbReference type="InterPro" id="IPR005151">
    <property type="entry name" value="Tail-specific_protease"/>
</dbReference>